<dbReference type="EMBL" id="AE000657">
    <property type="protein sequence ID" value="AAC07342.1"/>
    <property type="molecule type" value="Genomic_DNA"/>
</dbReference>
<comment type="function">
    <text evidence="3">Lytic transglycosylase with a strong preference for naked glycan strands that lack stem peptides.</text>
</comment>
<gene>
    <name evidence="6" type="primary">rlpA1</name>
    <name evidence="3" type="synonym">rlpA</name>
    <name evidence="6" type="ordered locus">aq_1370</name>
</gene>
<dbReference type="STRING" id="224324.aq_1370"/>
<dbReference type="Proteomes" id="UP000000798">
    <property type="component" value="Chromosome"/>
</dbReference>
<dbReference type="InterPro" id="IPR009009">
    <property type="entry name" value="RlpA-like_DPBB"/>
</dbReference>
<dbReference type="InterPro" id="IPR036908">
    <property type="entry name" value="RlpA-like_sf"/>
</dbReference>
<evidence type="ECO:0000313" key="7">
    <source>
        <dbReference type="Proteomes" id="UP000000798"/>
    </source>
</evidence>
<dbReference type="eggNOG" id="COG0797">
    <property type="taxonomic scope" value="Bacteria"/>
</dbReference>
<dbReference type="KEGG" id="aae:aq_1370"/>
<keyword evidence="2 3" id="KW-0961">Cell wall biogenesis/degradation</keyword>
<dbReference type="PANTHER" id="PTHR34183">
    <property type="entry name" value="ENDOLYTIC PEPTIDOGLYCAN TRANSGLYCOSYLASE RLPA"/>
    <property type="match status" value="1"/>
</dbReference>
<dbReference type="RefSeq" id="WP_010880884.1">
    <property type="nucleotide sequence ID" value="NC_000918.1"/>
</dbReference>
<sequence length="171" mass="19975">MIALIFFLILSFSVSKELFLEDPLKEFSEFKLFLKEEREYKRIFRIFKVKRDCRYEVGYASWYGPKFHYRKTANGERFNMFKLTAASRTFSLGTYVLVYNLENGKFTVVRINDRGPYVDGRIIDLSMAAADEIGMLKKGVAKVLVIPLKCLAPSTQVKIYEEVVKDIMKTY</sequence>
<dbReference type="InterPro" id="IPR034718">
    <property type="entry name" value="RlpA"/>
</dbReference>
<evidence type="ECO:0000259" key="5">
    <source>
        <dbReference type="Pfam" id="PF03330"/>
    </source>
</evidence>
<dbReference type="PIR" id="C70419">
    <property type="entry name" value="C70419"/>
</dbReference>
<dbReference type="EC" id="4.2.2.-" evidence="3"/>
<dbReference type="OrthoDB" id="9779128at2"/>
<feature type="domain" description="RlpA-like protein double-psi beta-barrel" evidence="5">
    <location>
        <begin position="57"/>
        <end position="144"/>
    </location>
</feature>
<name>O67382_AQUAE</name>
<dbReference type="HAMAP" id="MF_02071">
    <property type="entry name" value="RlpA"/>
    <property type="match status" value="1"/>
</dbReference>
<reference evidence="6 7" key="1">
    <citation type="journal article" date="1998" name="Nature">
        <title>The complete genome of the hyperthermophilic bacterium Aquifex aeolicus.</title>
        <authorList>
            <person name="Deckert G."/>
            <person name="Warren P.V."/>
            <person name="Gaasterland T."/>
            <person name="Young W.G."/>
            <person name="Lenox A.L."/>
            <person name="Graham D.E."/>
            <person name="Overbeek R."/>
            <person name="Snead M.A."/>
            <person name="Keller M."/>
            <person name="Aujay M."/>
            <person name="Huber R."/>
            <person name="Feldman R.A."/>
            <person name="Short J.M."/>
            <person name="Olson G.J."/>
            <person name="Swanson R.V."/>
        </authorList>
    </citation>
    <scope>NUCLEOTIDE SEQUENCE [LARGE SCALE GENOMIC DNA]</scope>
    <source>
        <strain evidence="6 7">VF5</strain>
    </source>
</reference>
<evidence type="ECO:0000313" key="6">
    <source>
        <dbReference type="EMBL" id="AAC07342.1"/>
    </source>
</evidence>
<evidence type="ECO:0000256" key="3">
    <source>
        <dbReference type="HAMAP-Rule" id="MF_02071"/>
    </source>
</evidence>
<proteinExistence type="inferred from homology"/>
<accession>O67382</accession>
<dbReference type="GO" id="GO:0008932">
    <property type="term" value="F:lytic endotransglycosylase activity"/>
    <property type="evidence" value="ECO:0007669"/>
    <property type="project" value="UniProtKB-UniRule"/>
</dbReference>
<evidence type="ECO:0000256" key="4">
    <source>
        <dbReference type="RuleBase" id="RU003495"/>
    </source>
</evidence>
<evidence type="ECO:0000256" key="2">
    <source>
        <dbReference type="ARBA" id="ARBA00023316"/>
    </source>
</evidence>
<dbReference type="Gene3D" id="2.40.40.10">
    <property type="entry name" value="RlpA-like domain"/>
    <property type="match status" value="1"/>
</dbReference>
<protein>
    <recommendedName>
        <fullName evidence="3">Probable endolytic peptidoglycan transglycosylase RlpA</fullName>
        <ecNumber evidence="3">4.2.2.-</ecNumber>
    </recommendedName>
</protein>
<dbReference type="PANTHER" id="PTHR34183:SF1">
    <property type="entry name" value="ENDOLYTIC PEPTIDOGLYCAN TRANSGLYCOSYLASE RLPA"/>
    <property type="match status" value="1"/>
</dbReference>
<organism evidence="6 7">
    <name type="scientific">Aquifex aeolicus (strain VF5)</name>
    <dbReference type="NCBI Taxonomy" id="224324"/>
    <lineage>
        <taxon>Bacteria</taxon>
        <taxon>Pseudomonadati</taxon>
        <taxon>Aquificota</taxon>
        <taxon>Aquificia</taxon>
        <taxon>Aquificales</taxon>
        <taxon>Aquificaceae</taxon>
        <taxon>Aquifex</taxon>
    </lineage>
</organism>
<keyword evidence="1 3" id="KW-0456">Lyase</keyword>
<keyword evidence="7" id="KW-1185">Reference proteome</keyword>
<keyword evidence="6" id="KW-0449">Lipoprotein</keyword>
<evidence type="ECO:0000256" key="1">
    <source>
        <dbReference type="ARBA" id="ARBA00023239"/>
    </source>
</evidence>
<dbReference type="HOGENOM" id="CLU_042923_7_2_0"/>
<dbReference type="GO" id="GO:0071555">
    <property type="term" value="P:cell wall organization"/>
    <property type="evidence" value="ECO:0007669"/>
    <property type="project" value="UniProtKB-KW"/>
</dbReference>
<dbReference type="SUPFAM" id="SSF50685">
    <property type="entry name" value="Barwin-like endoglucanases"/>
    <property type="match status" value="1"/>
</dbReference>
<comment type="similarity">
    <text evidence="3 4">Belongs to the RlpA family.</text>
</comment>
<dbReference type="Pfam" id="PF03330">
    <property type="entry name" value="DPBB_1"/>
    <property type="match status" value="1"/>
</dbReference>
<dbReference type="NCBIfam" id="TIGR00413">
    <property type="entry name" value="rlpA"/>
    <property type="match status" value="1"/>
</dbReference>
<dbReference type="GO" id="GO:0000270">
    <property type="term" value="P:peptidoglycan metabolic process"/>
    <property type="evidence" value="ECO:0007669"/>
    <property type="project" value="UniProtKB-UniRule"/>
</dbReference>
<dbReference type="EnsemblBacteria" id="AAC07342">
    <property type="protein sequence ID" value="AAC07342"/>
    <property type="gene ID" value="aq_1370"/>
</dbReference>
<dbReference type="InterPro" id="IPR012997">
    <property type="entry name" value="RplA"/>
</dbReference>
<dbReference type="InParanoid" id="O67382"/>
<dbReference type="CDD" id="cd22268">
    <property type="entry name" value="DPBB_RlpA-like"/>
    <property type="match status" value="1"/>
</dbReference>
<dbReference type="AlphaFoldDB" id="O67382"/>